<dbReference type="InterPro" id="IPR024467">
    <property type="entry name" value="Xre/MbcA/ParS-like_toxin-bd"/>
</dbReference>
<proteinExistence type="predicted"/>
<comment type="caution">
    <text evidence="2">The sequence shown here is derived from an EMBL/GenBank/DDBJ whole genome shotgun (WGS) entry which is preliminary data.</text>
</comment>
<dbReference type="Pfam" id="PF09722">
    <property type="entry name" value="Xre_MbcA_ParS_C"/>
    <property type="match status" value="1"/>
</dbReference>
<sequence>MANLKADLEYLRAQVISKATELFEGDQKMAEKWLSKPLPAIGNEVPINYIDTSERAQQLLDIIGRLEHGVWT</sequence>
<protein>
    <recommendedName>
        <fullName evidence="1">Antitoxin Xre/MbcA/ParS-like toxin-binding domain-containing protein</fullName>
    </recommendedName>
</protein>
<evidence type="ECO:0000313" key="3">
    <source>
        <dbReference type="Proteomes" id="UP000387223"/>
    </source>
</evidence>
<gene>
    <name evidence="2" type="ORF">MSSD14B_26620</name>
</gene>
<name>A0A5M3Q1A1_9GAMM</name>
<feature type="domain" description="Antitoxin Xre/MbcA/ParS-like toxin-binding" evidence="1">
    <location>
        <begin position="19"/>
        <end position="69"/>
    </location>
</feature>
<accession>A0A5M3Q1A1</accession>
<dbReference type="RefSeq" id="WP_136629446.1">
    <property type="nucleotide sequence ID" value="NZ_BGZI01000018.1"/>
</dbReference>
<dbReference type="AlphaFoldDB" id="A0A5M3Q1A1"/>
<evidence type="ECO:0000313" key="2">
    <source>
        <dbReference type="EMBL" id="GBO88994.1"/>
    </source>
</evidence>
<reference evidence="2 3" key="1">
    <citation type="journal article" date="2019" name="J. Gen. Appl. Microbiol.">
        <title>Aerobic degradation of cis-dichloroethene by the marine bacterium Marinobacter salsuginis strain 5N-3.</title>
        <authorList>
            <person name="Inoue Y."/>
            <person name="Fukunaga Y."/>
            <person name="Katsumata H."/>
            <person name="Ohji S."/>
            <person name="Hosoyama A."/>
            <person name="Mori K."/>
            <person name="Ando K."/>
        </authorList>
    </citation>
    <scope>NUCLEOTIDE SEQUENCE [LARGE SCALE GENOMIC DNA]</scope>
    <source>
        <strain evidence="2 3">NBRC 109114</strain>
    </source>
</reference>
<organism evidence="2 3">
    <name type="scientific">Marinobacter salsuginis</name>
    <dbReference type="NCBI Taxonomy" id="418719"/>
    <lineage>
        <taxon>Bacteria</taxon>
        <taxon>Pseudomonadati</taxon>
        <taxon>Pseudomonadota</taxon>
        <taxon>Gammaproteobacteria</taxon>
        <taxon>Pseudomonadales</taxon>
        <taxon>Marinobacteraceae</taxon>
        <taxon>Marinobacter</taxon>
    </lineage>
</organism>
<dbReference type="EMBL" id="BGZI01000018">
    <property type="protein sequence ID" value="GBO88994.1"/>
    <property type="molecule type" value="Genomic_DNA"/>
</dbReference>
<dbReference type="Proteomes" id="UP000387223">
    <property type="component" value="Unassembled WGS sequence"/>
</dbReference>
<evidence type="ECO:0000259" key="1">
    <source>
        <dbReference type="Pfam" id="PF09722"/>
    </source>
</evidence>